<feature type="region of interest" description="Disordered" evidence="1">
    <location>
        <begin position="98"/>
        <end position="154"/>
    </location>
</feature>
<protein>
    <submittedName>
        <fullName evidence="2">Uncharacterized protein</fullName>
    </submittedName>
</protein>
<evidence type="ECO:0000256" key="1">
    <source>
        <dbReference type="SAM" id="MobiDB-lite"/>
    </source>
</evidence>
<accession>A0ABQ5B7G3</accession>
<keyword evidence="3" id="KW-1185">Reference proteome</keyword>
<reference evidence="2" key="2">
    <citation type="submission" date="2022-01" db="EMBL/GenBank/DDBJ databases">
        <authorList>
            <person name="Yamashiro T."/>
            <person name="Shiraishi A."/>
            <person name="Satake H."/>
            <person name="Nakayama K."/>
        </authorList>
    </citation>
    <scope>NUCLEOTIDE SEQUENCE</scope>
</reference>
<feature type="region of interest" description="Disordered" evidence="1">
    <location>
        <begin position="48"/>
        <end position="73"/>
    </location>
</feature>
<name>A0ABQ5B7G3_9ASTR</name>
<feature type="compositionally biased region" description="Polar residues" evidence="1">
    <location>
        <begin position="98"/>
        <end position="116"/>
    </location>
</feature>
<proteinExistence type="predicted"/>
<evidence type="ECO:0000313" key="3">
    <source>
        <dbReference type="Proteomes" id="UP001151760"/>
    </source>
</evidence>
<dbReference type="EMBL" id="BQNB010012901">
    <property type="protein sequence ID" value="GJT09359.1"/>
    <property type="molecule type" value="Genomic_DNA"/>
</dbReference>
<dbReference type="Proteomes" id="UP001151760">
    <property type="component" value="Unassembled WGS sequence"/>
</dbReference>
<sequence length="338" mass="38275">MSPPPSHEPKLQAFRSSEESEQLRNLMDIVEEEEEKVKKLKDAEGRLKKGFKGSQAPLGSKIYKRKSKSTKTPTKILHFEEPDSAQVNTAQVNTAQVNTAELNPDSTSSAQINTGEVNAAEVNTGEVNAAEVNTGEAERAQRRKGKEPMTEEDIQAEVQASKTSKELQELADLEEAKRVQAQMDAETQRQIDLDALLARRLVEQEEEAAREALATEFDYIQARLNADQILAEKIQQEEREQYTIEEEQSSYMTPSACPTEVFAENKGLLLLRNKPPTNISCYRNQMITYLKHVANKKHAELKSKSFEEIQVLYERYKKQDQTFVAIGSKEDERAIKNE</sequence>
<gene>
    <name evidence="2" type="ORF">Tco_0856401</name>
</gene>
<feature type="region of interest" description="Disordered" evidence="1">
    <location>
        <begin position="1"/>
        <end position="22"/>
    </location>
</feature>
<organism evidence="2 3">
    <name type="scientific">Tanacetum coccineum</name>
    <dbReference type="NCBI Taxonomy" id="301880"/>
    <lineage>
        <taxon>Eukaryota</taxon>
        <taxon>Viridiplantae</taxon>
        <taxon>Streptophyta</taxon>
        <taxon>Embryophyta</taxon>
        <taxon>Tracheophyta</taxon>
        <taxon>Spermatophyta</taxon>
        <taxon>Magnoliopsida</taxon>
        <taxon>eudicotyledons</taxon>
        <taxon>Gunneridae</taxon>
        <taxon>Pentapetalae</taxon>
        <taxon>asterids</taxon>
        <taxon>campanulids</taxon>
        <taxon>Asterales</taxon>
        <taxon>Asteraceae</taxon>
        <taxon>Asteroideae</taxon>
        <taxon>Anthemideae</taxon>
        <taxon>Anthemidinae</taxon>
        <taxon>Tanacetum</taxon>
    </lineage>
</organism>
<evidence type="ECO:0000313" key="2">
    <source>
        <dbReference type="EMBL" id="GJT09359.1"/>
    </source>
</evidence>
<reference evidence="2" key="1">
    <citation type="journal article" date="2022" name="Int. J. Mol. Sci.">
        <title>Draft Genome of Tanacetum Coccineum: Genomic Comparison of Closely Related Tanacetum-Family Plants.</title>
        <authorList>
            <person name="Yamashiro T."/>
            <person name="Shiraishi A."/>
            <person name="Nakayama K."/>
            <person name="Satake H."/>
        </authorList>
    </citation>
    <scope>NUCLEOTIDE SEQUENCE</scope>
</reference>
<comment type="caution">
    <text evidence="2">The sequence shown here is derived from an EMBL/GenBank/DDBJ whole genome shotgun (WGS) entry which is preliminary data.</text>
</comment>